<dbReference type="VEuPathDB" id="VectorBase:ISCW000768"/>
<name>B7P6Q7_IXOSC</name>
<dbReference type="VEuPathDB" id="VectorBase:ISCI000768"/>
<dbReference type="Gene3D" id="3.40.50.300">
    <property type="entry name" value="P-loop containing nucleotide triphosphate hydrolases"/>
    <property type="match status" value="1"/>
</dbReference>
<dbReference type="OrthoDB" id="6500472at2759"/>
<protein>
    <submittedName>
        <fullName evidence="4 5">Salivary sulfotransferase, putative</fullName>
        <ecNumber evidence="4">2.8.2.2</ecNumber>
    </submittedName>
</protein>
<dbReference type="PANTHER" id="PTHR11783">
    <property type="entry name" value="SULFOTRANSFERASE SULT"/>
    <property type="match status" value="1"/>
</dbReference>
<dbReference type="PaxDb" id="6945-B7P6Q7"/>
<keyword evidence="2 4" id="KW-0808">Transferase</keyword>
<dbReference type="EMBL" id="ABJB010957971">
    <property type="status" value="NOT_ANNOTATED_CDS"/>
    <property type="molecule type" value="Genomic_DNA"/>
</dbReference>
<dbReference type="EMBL" id="DS647271">
    <property type="protein sequence ID" value="EEC02279.1"/>
    <property type="molecule type" value="Genomic_DNA"/>
</dbReference>
<dbReference type="AlphaFoldDB" id="B7P6Q7"/>
<evidence type="ECO:0000256" key="1">
    <source>
        <dbReference type="ARBA" id="ARBA00005771"/>
    </source>
</evidence>
<dbReference type="InterPro" id="IPR000863">
    <property type="entry name" value="Sulfotransferase_dom"/>
</dbReference>
<dbReference type="VEuPathDB" id="VectorBase:ISCP_014487"/>
<gene>
    <name evidence="4" type="ORF">IscW_ISCW000768</name>
</gene>
<evidence type="ECO:0000256" key="2">
    <source>
        <dbReference type="ARBA" id="ARBA00022679"/>
    </source>
</evidence>
<evidence type="ECO:0000313" key="5">
    <source>
        <dbReference type="EnsemblMetazoa" id="ISCW000768-PA"/>
    </source>
</evidence>
<accession>B7P6Q7</accession>
<feature type="domain" description="Sulfotransferase" evidence="3">
    <location>
        <begin position="25"/>
        <end position="243"/>
    </location>
</feature>
<evidence type="ECO:0000313" key="6">
    <source>
        <dbReference type="Proteomes" id="UP000001555"/>
    </source>
</evidence>
<organism>
    <name type="scientific">Ixodes scapularis</name>
    <name type="common">Black-legged tick</name>
    <name type="synonym">Deer tick</name>
    <dbReference type="NCBI Taxonomy" id="6945"/>
    <lineage>
        <taxon>Eukaryota</taxon>
        <taxon>Metazoa</taxon>
        <taxon>Ecdysozoa</taxon>
        <taxon>Arthropoda</taxon>
        <taxon>Chelicerata</taxon>
        <taxon>Arachnida</taxon>
        <taxon>Acari</taxon>
        <taxon>Parasitiformes</taxon>
        <taxon>Ixodida</taxon>
        <taxon>Ixodoidea</taxon>
        <taxon>Ixodidae</taxon>
        <taxon>Ixodinae</taxon>
        <taxon>Ixodes</taxon>
    </lineage>
</organism>
<dbReference type="Proteomes" id="UP000001555">
    <property type="component" value="Unassembled WGS sequence"/>
</dbReference>
<dbReference type="GO" id="GO:0005737">
    <property type="term" value="C:cytoplasm"/>
    <property type="evidence" value="ECO:0000318"/>
    <property type="project" value="GO_Central"/>
</dbReference>
<evidence type="ECO:0000259" key="3">
    <source>
        <dbReference type="Pfam" id="PF00685"/>
    </source>
</evidence>
<reference evidence="4 6" key="1">
    <citation type="submission" date="2008-03" db="EMBL/GenBank/DDBJ databases">
        <title>Annotation of Ixodes scapularis.</title>
        <authorList>
            <consortium name="Ixodes scapularis Genome Project Consortium"/>
            <person name="Caler E."/>
            <person name="Hannick L.I."/>
            <person name="Bidwell S."/>
            <person name="Joardar V."/>
            <person name="Thiagarajan M."/>
            <person name="Amedeo P."/>
            <person name="Galinsky K.J."/>
            <person name="Schobel S."/>
            <person name="Inman J."/>
            <person name="Hostetler J."/>
            <person name="Miller J."/>
            <person name="Hammond M."/>
            <person name="Megy K."/>
            <person name="Lawson D."/>
            <person name="Kodira C."/>
            <person name="Sutton G."/>
            <person name="Meyer J."/>
            <person name="Hill C.A."/>
            <person name="Birren B."/>
            <person name="Nene V."/>
            <person name="Collins F."/>
            <person name="Alarcon-Chaidez F."/>
            <person name="Wikel S."/>
            <person name="Strausberg R."/>
        </authorList>
    </citation>
    <scope>NUCLEOTIDE SEQUENCE [LARGE SCALE GENOMIC DNA]</scope>
    <source>
        <strain evidence="6">Wikel</strain>
        <strain evidence="4">Wikel colony</strain>
    </source>
</reference>
<dbReference type="EC" id="2.8.2.2" evidence="4"/>
<dbReference type="HOGENOM" id="CLU_027239_2_0_1"/>
<dbReference type="EnsemblMetazoa" id="ISCW000768-RA">
    <property type="protein sequence ID" value="ISCW000768-PA"/>
    <property type="gene ID" value="ISCW000768"/>
</dbReference>
<evidence type="ECO:0000313" key="4">
    <source>
        <dbReference type="EMBL" id="EEC02279.1"/>
    </source>
</evidence>
<feature type="non-terminal residue" evidence="4">
    <location>
        <position position="1"/>
    </location>
</feature>
<dbReference type="Pfam" id="PF00685">
    <property type="entry name" value="Sulfotransfer_1"/>
    <property type="match status" value="1"/>
</dbReference>
<dbReference type="GO" id="GO:0051923">
    <property type="term" value="P:sulfation"/>
    <property type="evidence" value="ECO:0000318"/>
    <property type="project" value="GO_Central"/>
</dbReference>
<dbReference type="GO" id="GO:0004027">
    <property type="term" value="F:alcohol sulfotransferase activity"/>
    <property type="evidence" value="ECO:0007669"/>
    <property type="project" value="UniProtKB-EC"/>
</dbReference>
<proteinExistence type="inferred from homology"/>
<sequence>QLIVNGGRTPATFAEFTKTFPCLELHTVEESVPPRLIRTHLSMDKIRLSDNAKYVYVARNPWDCCVSSFHIMRELPVFEFVDASFDEFVEAFLCGRCGFGDYFDHVLSGFNLKERPNVLFLTYEEILSNKRDVILKLARFLGGNYWAILRDNEQVLKQVMEKSELSFMKYLIPSNLDHVLKSYPEMMESLNKSRDSSYKIADGAVRTARFVRKGAVGDWKLHFSKESTHKMQAMIDKKFAGTGIMSFWPLD</sequence>
<keyword evidence="6" id="KW-1185">Reference proteome</keyword>
<dbReference type="InterPro" id="IPR027417">
    <property type="entry name" value="P-loop_NTPase"/>
</dbReference>
<dbReference type="SUPFAM" id="SSF52540">
    <property type="entry name" value="P-loop containing nucleoside triphosphate hydrolases"/>
    <property type="match status" value="1"/>
</dbReference>
<dbReference type="GO" id="GO:0008146">
    <property type="term" value="F:sulfotransferase activity"/>
    <property type="evidence" value="ECO:0000318"/>
    <property type="project" value="GO_Central"/>
</dbReference>
<reference evidence="5" key="2">
    <citation type="submission" date="2020-05" db="UniProtKB">
        <authorList>
            <consortium name="EnsemblMetazoa"/>
        </authorList>
    </citation>
    <scope>IDENTIFICATION</scope>
    <source>
        <strain evidence="5">wikel</strain>
    </source>
</reference>
<comment type="similarity">
    <text evidence="1">Belongs to the sulfotransferase 1 family.</text>
</comment>